<evidence type="ECO:0000313" key="2">
    <source>
        <dbReference type="EMBL" id="KIW20075.1"/>
    </source>
</evidence>
<protein>
    <submittedName>
        <fullName evidence="2">Uncharacterized protein</fullName>
    </submittedName>
</protein>
<keyword evidence="3" id="KW-1185">Reference proteome</keyword>
<dbReference type="OrthoDB" id="2253354at2759"/>
<feature type="compositionally biased region" description="Pro residues" evidence="1">
    <location>
        <begin position="200"/>
        <end position="213"/>
    </location>
</feature>
<feature type="region of interest" description="Disordered" evidence="1">
    <location>
        <begin position="161"/>
        <end position="213"/>
    </location>
</feature>
<evidence type="ECO:0000256" key="1">
    <source>
        <dbReference type="SAM" id="MobiDB-lite"/>
    </source>
</evidence>
<sequence length="213" mass="24301">MNLSWISRAVRTIPQGHVGRAEFLHPSKRYVQRLFQHTSSRGSNLPRLAQPSVWDSIIPKGLRRTHASRDGKKKATNPATYFIWIYILIGSQAIRIMGTKNDFVTFTRKADIKIAQLREVVEKLQQGQDVDVEKVLGSGAEAQELEWEEALRELQEQDRIWQNNAKKSREERERLAREEQDANPVSSSVDKTQGAEAPSVIPPHIPPPRPGFY</sequence>
<dbReference type="InterPro" id="IPR035213">
    <property type="entry name" value="DUF5321"/>
</dbReference>
<dbReference type="HOGENOM" id="CLU_084831_2_1_1"/>
<dbReference type="Pfam" id="PF17254">
    <property type="entry name" value="DUF5321"/>
    <property type="match status" value="1"/>
</dbReference>
<proteinExistence type="predicted"/>
<accession>A0A0D2BNH0</accession>
<dbReference type="VEuPathDB" id="FungiDB:PV08_00650"/>
<organism evidence="2 3">
    <name type="scientific">Exophiala spinifera</name>
    <dbReference type="NCBI Taxonomy" id="91928"/>
    <lineage>
        <taxon>Eukaryota</taxon>
        <taxon>Fungi</taxon>
        <taxon>Dikarya</taxon>
        <taxon>Ascomycota</taxon>
        <taxon>Pezizomycotina</taxon>
        <taxon>Eurotiomycetes</taxon>
        <taxon>Chaetothyriomycetidae</taxon>
        <taxon>Chaetothyriales</taxon>
        <taxon>Herpotrichiellaceae</taxon>
        <taxon>Exophiala</taxon>
    </lineage>
</organism>
<evidence type="ECO:0000313" key="3">
    <source>
        <dbReference type="Proteomes" id="UP000053328"/>
    </source>
</evidence>
<dbReference type="EMBL" id="KN847492">
    <property type="protein sequence ID" value="KIW20075.1"/>
    <property type="molecule type" value="Genomic_DNA"/>
</dbReference>
<name>A0A0D2BNH0_9EURO</name>
<gene>
    <name evidence="2" type="ORF">PV08_00650</name>
</gene>
<dbReference type="AlphaFoldDB" id="A0A0D2BNH0"/>
<feature type="compositionally biased region" description="Basic and acidic residues" evidence="1">
    <location>
        <begin position="167"/>
        <end position="180"/>
    </location>
</feature>
<dbReference type="Proteomes" id="UP000053328">
    <property type="component" value="Unassembled WGS sequence"/>
</dbReference>
<dbReference type="GeneID" id="27327733"/>
<reference evidence="2 3" key="1">
    <citation type="submission" date="2015-01" db="EMBL/GenBank/DDBJ databases">
        <title>The Genome Sequence of Exophiala spinifera CBS89968.</title>
        <authorList>
            <consortium name="The Broad Institute Genomics Platform"/>
            <person name="Cuomo C."/>
            <person name="de Hoog S."/>
            <person name="Gorbushina A."/>
            <person name="Stielow B."/>
            <person name="Teixiera M."/>
            <person name="Abouelleil A."/>
            <person name="Chapman S.B."/>
            <person name="Priest M."/>
            <person name="Young S.K."/>
            <person name="Wortman J."/>
            <person name="Nusbaum C."/>
            <person name="Birren B."/>
        </authorList>
    </citation>
    <scope>NUCLEOTIDE SEQUENCE [LARGE SCALE GENOMIC DNA]</scope>
    <source>
        <strain evidence="2 3">CBS 89968</strain>
    </source>
</reference>
<dbReference type="RefSeq" id="XP_016240291.1">
    <property type="nucleotide sequence ID" value="XM_016375015.1"/>
</dbReference>